<protein>
    <submittedName>
        <fullName evidence="2">Uncharacterized protein</fullName>
    </submittedName>
</protein>
<sequence length="230" mass="25509">MRSGERFTHSPTVVSLSTGYIPSRKPSWQIPPGTVDIGPTRSTILPPLSGRSNSSGRNICPECAEHGRNPESTRTNPTSPRRNIRGICSPGAIASPNGDTYAPRPWIDDTHHSHPHDGLPWMPTMPSPGGSYSSHISHVNVYDPIDIAASSCSLSRDYAATSPSRNNRRPDCRMCATDLLRDRWEPNTITVILHIEDLMFAAMVLVRRSTSGIIERCRRDSVYCFWAMRT</sequence>
<evidence type="ECO:0000313" key="2">
    <source>
        <dbReference type="EMBL" id="KAL3810703.1"/>
    </source>
</evidence>
<evidence type="ECO:0000256" key="1">
    <source>
        <dbReference type="SAM" id="MobiDB-lite"/>
    </source>
</evidence>
<dbReference type="Proteomes" id="UP001530377">
    <property type="component" value="Unassembled WGS sequence"/>
</dbReference>
<evidence type="ECO:0000313" key="3">
    <source>
        <dbReference type="Proteomes" id="UP001530377"/>
    </source>
</evidence>
<feature type="region of interest" description="Disordered" evidence="1">
    <location>
        <begin position="23"/>
        <end position="84"/>
    </location>
</feature>
<accession>A0ABD3RD28</accession>
<proteinExistence type="predicted"/>
<feature type="compositionally biased region" description="Polar residues" evidence="1">
    <location>
        <begin position="72"/>
        <end position="81"/>
    </location>
</feature>
<name>A0ABD3RD28_9STRA</name>
<keyword evidence="3" id="KW-1185">Reference proteome</keyword>
<organism evidence="2 3">
    <name type="scientific">Cyclostephanos tholiformis</name>
    <dbReference type="NCBI Taxonomy" id="382380"/>
    <lineage>
        <taxon>Eukaryota</taxon>
        <taxon>Sar</taxon>
        <taxon>Stramenopiles</taxon>
        <taxon>Ochrophyta</taxon>
        <taxon>Bacillariophyta</taxon>
        <taxon>Coscinodiscophyceae</taxon>
        <taxon>Thalassiosirophycidae</taxon>
        <taxon>Stephanodiscales</taxon>
        <taxon>Stephanodiscaceae</taxon>
        <taxon>Cyclostephanos</taxon>
    </lineage>
</organism>
<dbReference type="AlphaFoldDB" id="A0ABD3RD28"/>
<reference evidence="2 3" key="1">
    <citation type="submission" date="2024-10" db="EMBL/GenBank/DDBJ databases">
        <title>Updated reference genomes for cyclostephanoid diatoms.</title>
        <authorList>
            <person name="Roberts W.R."/>
            <person name="Alverson A.J."/>
        </authorList>
    </citation>
    <scope>NUCLEOTIDE SEQUENCE [LARGE SCALE GENOMIC DNA]</scope>
    <source>
        <strain evidence="2 3">AJA228-03</strain>
    </source>
</reference>
<gene>
    <name evidence="2" type="ORF">ACHAXA_004649</name>
</gene>
<comment type="caution">
    <text evidence="2">The sequence shown here is derived from an EMBL/GenBank/DDBJ whole genome shotgun (WGS) entry which is preliminary data.</text>
</comment>
<dbReference type="EMBL" id="JALLPB020000311">
    <property type="protein sequence ID" value="KAL3810703.1"/>
    <property type="molecule type" value="Genomic_DNA"/>
</dbReference>